<dbReference type="OrthoDB" id="48317at2759"/>
<dbReference type="Gene3D" id="3.40.50.720">
    <property type="entry name" value="NAD(P)-binding Rossmann-like Domain"/>
    <property type="match status" value="1"/>
</dbReference>
<dbReference type="SMART" id="SM00829">
    <property type="entry name" value="PKS_ER"/>
    <property type="match status" value="1"/>
</dbReference>
<protein>
    <submittedName>
        <fullName evidence="3">4240_t:CDS:1</fullName>
    </submittedName>
</protein>
<dbReference type="InterPro" id="IPR020843">
    <property type="entry name" value="ER"/>
</dbReference>
<dbReference type="PANTHER" id="PTHR44054">
    <property type="entry name" value="SYNAPTIC VESICLE MEMBRANE PROTEIN VAT-1 HOMOLOG-LIKE"/>
    <property type="match status" value="1"/>
</dbReference>
<sequence>MLEPQPRKVWAIAHTGALNNLKYEDDLLPPPPSDNVRVKVHCIGLNFADIFAILGVYSATPKEKFIPGLEFSGVVEAVGENVDEKEWLGKRVYGVTRFGGFATFINTRIVYIKETPERWTDQQACAFLAQGMTAFYALKELGALKPKQTVLVHSAAGGVGLLALAILAKFQAKAIGTVGDSSKIDVLNAKYGDDPNFSFILRDPARDFEARAKNELRKMGEEGFDIVLDSVMGDWFWPNYRLTKSAGRLIVFGSASLTPAGNLHPIWNIFSWIKLAWKYFQRPKFDPMQMIQDNKGILGFNLIHVYHQEERLNSVFDELSSLELDPPLVGHEFPFEQVHEAIQLLQSGKSVGKVVLNIEHV</sequence>
<evidence type="ECO:0000256" key="1">
    <source>
        <dbReference type="ARBA" id="ARBA00023002"/>
    </source>
</evidence>
<dbReference type="GO" id="GO:0016491">
    <property type="term" value="F:oxidoreductase activity"/>
    <property type="evidence" value="ECO:0007669"/>
    <property type="project" value="UniProtKB-KW"/>
</dbReference>
<keyword evidence="4" id="KW-1185">Reference proteome</keyword>
<dbReference type="Gene3D" id="3.90.180.10">
    <property type="entry name" value="Medium-chain alcohol dehydrogenases, catalytic domain"/>
    <property type="match status" value="1"/>
</dbReference>
<dbReference type="InterPro" id="IPR036291">
    <property type="entry name" value="NAD(P)-bd_dom_sf"/>
</dbReference>
<dbReference type="InterPro" id="IPR052100">
    <property type="entry name" value="SV-ATPase_mito-regulator"/>
</dbReference>
<dbReference type="Pfam" id="PF13602">
    <property type="entry name" value="ADH_zinc_N_2"/>
    <property type="match status" value="1"/>
</dbReference>
<feature type="domain" description="Enoyl reductase (ER)" evidence="2">
    <location>
        <begin position="16"/>
        <end position="356"/>
    </location>
</feature>
<dbReference type="Pfam" id="PF08240">
    <property type="entry name" value="ADH_N"/>
    <property type="match status" value="1"/>
</dbReference>
<evidence type="ECO:0000313" key="4">
    <source>
        <dbReference type="Proteomes" id="UP000789508"/>
    </source>
</evidence>
<accession>A0A9N9DBD8</accession>
<dbReference type="InterPro" id="IPR013154">
    <property type="entry name" value="ADH-like_N"/>
</dbReference>
<dbReference type="EMBL" id="CAJVPS010006882">
    <property type="protein sequence ID" value="CAG8629495.1"/>
    <property type="molecule type" value="Genomic_DNA"/>
</dbReference>
<dbReference type="InterPro" id="IPR011032">
    <property type="entry name" value="GroES-like_sf"/>
</dbReference>
<evidence type="ECO:0000259" key="2">
    <source>
        <dbReference type="SMART" id="SM00829"/>
    </source>
</evidence>
<name>A0A9N9DBD8_9GLOM</name>
<reference evidence="3" key="1">
    <citation type="submission" date="2021-06" db="EMBL/GenBank/DDBJ databases">
        <authorList>
            <person name="Kallberg Y."/>
            <person name="Tangrot J."/>
            <person name="Rosling A."/>
        </authorList>
    </citation>
    <scope>NUCLEOTIDE SEQUENCE</scope>
    <source>
        <strain evidence="3">FL130A</strain>
    </source>
</reference>
<dbReference type="SUPFAM" id="SSF50129">
    <property type="entry name" value="GroES-like"/>
    <property type="match status" value="1"/>
</dbReference>
<dbReference type="AlphaFoldDB" id="A0A9N9DBD8"/>
<organism evidence="3 4">
    <name type="scientific">Ambispora leptoticha</name>
    <dbReference type="NCBI Taxonomy" id="144679"/>
    <lineage>
        <taxon>Eukaryota</taxon>
        <taxon>Fungi</taxon>
        <taxon>Fungi incertae sedis</taxon>
        <taxon>Mucoromycota</taxon>
        <taxon>Glomeromycotina</taxon>
        <taxon>Glomeromycetes</taxon>
        <taxon>Archaeosporales</taxon>
        <taxon>Ambisporaceae</taxon>
        <taxon>Ambispora</taxon>
    </lineage>
</organism>
<gene>
    <name evidence="3" type="ORF">ALEPTO_LOCUS9297</name>
</gene>
<proteinExistence type="predicted"/>
<evidence type="ECO:0000313" key="3">
    <source>
        <dbReference type="EMBL" id="CAG8629495.1"/>
    </source>
</evidence>
<comment type="caution">
    <text evidence="3">The sequence shown here is derived from an EMBL/GenBank/DDBJ whole genome shotgun (WGS) entry which is preliminary data.</text>
</comment>
<dbReference type="PANTHER" id="PTHR44054:SF1">
    <property type="entry name" value="SYNAPTIC VESICLE MEMBRANE PROTEIN VAT-1 HOMOLOG"/>
    <property type="match status" value="1"/>
</dbReference>
<keyword evidence="1" id="KW-0560">Oxidoreductase</keyword>
<dbReference type="Proteomes" id="UP000789508">
    <property type="component" value="Unassembled WGS sequence"/>
</dbReference>
<dbReference type="SUPFAM" id="SSF51735">
    <property type="entry name" value="NAD(P)-binding Rossmann-fold domains"/>
    <property type="match status" value="1"/>
</dbReference>